<evidence type="ECO:0000313" key="3">
    <source>
        <dbReference type="Proteomes" id="UP001183585"/>
    </source>
</evidence>
<feature type="transmembrane region" description="Helical" evidence="1">
    <location>
        <begin position="289"/>
        <end position="306"/>
    </location>
</feature>
<dbReference type="InterPro" id="IPR011701">
    <property type="entry name" value="MFS"/>
</dbReference>
<sequence length="409" mass="42104">MPETVDPPRSNPYAAVLRTPGALRFSAAGALARLPMSMVGIGAVLMVQGLYDSYAMAGRVAAVLGLAQAFLAPQIGRWVDRHGQRTVLLPALVVTVTGLGGLVTAAVLGAPEWVLWPFAALAGGSQGSYGSMVRARWNHTLDDPRRLHTAYSLESSIDELVYIVGPVLATTLATTVAAPSALVLAGVAAVVGGVLFVVQRATEPPVVPPDAGVRRRAVLLVPGMPIVVLVFMGMGVIFGSMEVVTVAFAEERGNKGMSGVVLAVFALGSLVAGLAYGARHFTSPPSRRFVIGMAALGPGVSLFLLAQSLWVLAIVMFVAGLAIAPTVITGNGLVQDMVGRHQLTEALTWVGTSIGIGASIGASFAGVRVDEAGSAAGFLVTVGAGWFATLLTLAASRTLRRQAAARHEG</sequence>
<evidence type="ECO:0000256" key="1">
    <source>
        <dbReference type="SAM" id="Phobius"/>
    </source>
</evidence>
<comment type="caution">
    <text evidence="2">The sequence shown here is derived from an EMBL/GenBank/DDBJ whole genome shotgun (WGS) entry which is preliminary data.</text>
</comment>
<reference evidence="2 3" key="1">
    <citation type="submission" date="2023-07" db="EMBL/GenBank/DDBJ databases">
        <title>Sequencing the genomes of 1000 actinobacteria strains.</title>
        <authorList>
            <person name="Klenk H.-P."/>
        </authorList>
    </citation>
    <scope>NUCLEOTIDE SEQUENCE [LARGE SCALE GENOMIC DNA]</scope>
    <source>
        <strain evidence="2 3">DSM 45554</strain>
    </source>
</reference>
<keyword evidence="1" id="KW-0472">Membrane</keyword>
<gene>
    <name evidence="2" type="ORF">J2S48_002970</name>
</gene>
<dbReference type="Gene3D" id="1.20.1250.20">
    <property type="entry name" value="MFS general substrate transporter like domains"/>
    <property type="match status" value="2"/>
</dbReference>
<dbReference type="RefSeq" id="WP_274994486.1">
    <property type="nucleotide sequence ID" value="NZ_JAJQQP010000007.1"/>
</dbReference>
<feature type="transmembrane region" description="Helical" evidence="1">
    <location>
        <begin position="375"/>
        <end position="396"/>
    </location>
</feature>
<dbReference type="Pfam" id="PF07690">
    <property type="entry name" value="MFS_1"/>
    <property type="match status" value="1"/>
</dbReference>
<dbReference type="PANTHER" id="PTHR23542">
    <property type="match status" value="1"/>
</dbReference>
<dbReference type="SUPFAM" id="SSF103473">
    <property type="entry name" value="MFS general substrate transporter"/>
    <property type="match status" value="1"/>
</dbReference>
<accession>A0ABU2CQ33</accession>
<feature type="transmembrane region" description="Helical" evidence="1">
    <location>
        <begin position="87"/>
        <end position="108"/>
    </location>
</feature>
<keyword evidence="3" id="KW-1185">Reference proteome</keyword>
<feature type="transmembrane region" description="Helical" evidence="1">
    <location>
        <begin position="30"/>
        <end position="51"/>
    </location>
</feature>
<keyword evidence="1" id="KW-0812">Transmembrane</keyword>
<dbReference type="EMBL" id="JAVDYE010000001">
    <property type="protein sequence ID" value="MDR7383455.1"/>
    <property type="molecule type" value="Genomic_DNA"/>
</dbReference>
<evidence type="ECO:0000313" key="2">
    <source>
        <dbReference type="EMBL" id="MDR7383455.1"/>
    </source>
</evidence>
<keyword evidence="1" id="KW-1133">Transmembrane helix</keyword>
<feature type="transmembrane region" description="Helical" evidence="1">
    <location>
        <begin position="218"/>
        <end position="238"/>
    </location>
</feature>
<feature type="transmembrane region" description="Helical" evidence="1">
    <location>
        <begin position="346"/>
        <end position="369"/>
    </location>
</feature>
<proteinExistence type="predicted"/>
<protein>
    <submittedName>
        <fullName evidence="2">MFS family permease</fullName>
    </submittedName>
</protein>
<dbReference type="InterPro" id="IPR036259">
    <property type="entry name" value="MFS_trans_sf"/>
</dbReference>
<feature type="transmembrane region" description="Helical" evidence="1">
    <location>
        <begin position="258"/>
        <end position="277"/>
    </location>
</feature>
<feature type="transmembrane region" description="Helical" evidence="1">
    <location>
        <begin position="312"/>
        <end position="334"/>
    </location>
</feature>
<organism evidence="2 3">
    <name type="scientific">Promicromonospora iranensis</name>
    <dbReference type="NCBI Taxonomy" id="1105144"/>
    <lineage>
        <taxon>Bacteria</taxon>
        <taxon>Bacillati</taxon>
        <taxon>Actinomycetota</taxon>
        <taxon>Actinomycetes</taxon>
        <taxon>Micrococcales</taxon>
        <taxon>Promicromonosporaceae</taxon>
        <taxon>Promicromonospora</taxon>
    </lineage>
</organism>
<feature type="transmembrane region" description="Helical" evidence="1">
    <location>
        <begin position="176"/>
        <end position="198"/>
    </location>
</feature>
<dbReference type="PANTHER" id="PTHR23542:SF1">
    <property type="entry name" value="MAJOR FACILITATOR SUPERFAMILY (MFS) PROFILE DOMAIN-CONTAINING PROTEIN"/>
    <property type="match status" value="1"/>
</dbReference>
<name>A0ABU2CQ33_9MICO</name>
<dbReference type="Proteomes" id="UP001183585">
    <property type="component" value="Unassembled WGS sequence"/>
</dbReference>